<comment type="caution">
    <text evidence="1">The sequence shown here is derived from an EMBL/GenBank/DDBJ whole genome shotgun (WGS) entry which is preliminary data.</text>
</comment>
<keyword evidence="2" id="KW-1185">Reference proteome</keyword>
<dbReference type="EMBL" id="JAYMYQ010000005">
    <property type="protein sequence ID" value="KAK7330296.1"/>
    <property type="molecule type" value="Genomic_DNA"/>
</dbReference>
<reference evidence="1 2" key="1">
    <citation type="submission" date="2024-01" db="EMBL/GenBank/DDBJ databases">
        <title>The genomes of 5 underutilized Papilionoideae crops provide insights into root nodulation and disease resistanc.</title>
        <authorList>
            <person name="Jiang F."/>
        </authorList>
    </citation>
    <scope>NUCLEOTIDE SEQUENCE [LARGE SCALE GENOMIC DNA]</scope>
    <source>
        <strain evidence="1">LVBAO_FW01</strain>
        <tissue evidence="1">Leaves</tissue>
    </source>
</reference>
<evidence type="ECO:0000313" key="2">
    <source>
        <dbReference type="Proteomes" id="UP001367508"/>
    </source>
</evidence>
<dbReference type="AlphaFoldDB" id="A0AAN9L7Q2"/>
<organism evidence="1 2">
    <name type="scientific">Canavalia gladiata</name>
    <name type="common">Sword bean</name>
    <name type="synonym">Dolichos gladiatus</name>
    <dbReference type="NCBI Taxonomy" id="3824"/>
    <lineage>
        <taxon>Eukaryota</taxon>
        <taxon>Viridiplantae</taxon>
        <taxon>Streptophyta</taxon>
        <taxon>Embryophyta</taxon>
        <taxon>Tracheophyta</taxon>
        <taxon>Spermatophyta</taxon>
        <taxon>Magnoliopsida</taxon>
        <taxon>eudicotyledons</taxon>
        <taxon>Gunneridae</taxon>
        <taxon>Pentapetalae</taxon>
        <taxon>rosids</taxon>
        <taxon>fabids</taxon>
        <taxon>Fabales</taxon>
        <taxon>Fabaceae</taxon>
        <taxon>Papilionoideae</taxon>
        <taxon>50 kb inversion clade</taxon>
        <taxon>NPAAA clade</taxon>
        <taxon>indigoferoid/millettioid clade</taxon>
        <taxon>Phaseoleae</taxon>
        <taxon>Canavalia</taxon>
    </lineage>
</organism>
<sequence>MSTPLPQRDNLKNPLESGWKEKKWREIDGKKVYSGKNRVSNLKHLFYFPLPFEFDEWEGNFASRDIETQK</sequence>
<protein>
    <submittedName>
        <fullName evidence="1">Uncharacterized protein</fullName>
    </submittedName>
</protein>
<gene>
    <name evidence="1" type="ORF">VNO77_24486</name>
</gene>
<name>A0AAN9L7Q2_CANGL</name>
<evidence type="ECO:0000313" key="1">
    <source>
        <dbReference type="EMBL" id="KAK7330296.1"/>
    </source>
</evidence>
<dbReference type="Proteomes" id="UP001367508">
    <property type="component" value="Unassembled WGS sequence"/>
</dbReference>
<proteinExistence type="predicted"/>
<accession>A0AAN9L7Q2</accession>